<evidence type="ECO:0000313" key="3">
    <source>
        <dbReference type="EMBL" id="CAH0997176.1"/>
    </source>
</evidence>
<dbReference type="EMBL" id="CAKLPY010000002">
    <property type="protein sequence ID" value="CAH0997176.1"/>
    <property type="molecule type" value="Genomic_DNA"/>
</dbReference>
<evidence type="ECO:0008006" key="5">
    <source>
        <dbReference type="Google" id="ProtNLM"/>
    </source>
</evidence>
<feature type="domain" description="Cas6b C-terminal" evidence="1">
    <location>
        <begin position="109"/>
        <end position="219"/>
    </location>
</feature>
<sequence>MQTIHQTIIRFPEIQLATRDAHKLRGYFGNIFKEHSSLLHNHLESGESAYRYPLVQYKVLKNIPTLVGLNEGAELLINLFLKIKTLQIEDRTYEIQQKNIESKNIEIGLSSELHSYRFQTLWMALNQENHQKYLNNSPAERQKQLNVLLQNNILSYYKAMNYWVDGQVMGMLQNVSEKETKFKDKAMIAFQADFVTNAILPSFIGIGKSVARGFGSIEAV</sequence>
<dbReference type="InterPro" id="IPR020209">
    <property type="entry name" value="Cas6b_C"/>
</dbReference>
<keyword evidence="4" id="KW-1185">Reference proteome</keyword>
<name>A0ABN8EZM5_9BACT</name>
<dbReference type="Pfam" id="PF17262">
    <property type="entry name" value="Cas6b_C"/>
    <property type="match status" value="1"/>
</dbReference>
<comment type="caution">
    <text evidence="3">The sequence shown here is derived from an EMBL/GenBank/DDBJ whole genome shotgun (WGS) entry which is preliminary data.</text>
</comment>
<dbReference type="Pfam" id="PF17955">
    <property type="entry name" value="Cas6b_N"/>
    <property type="match status" value="1"/>
</dbReference>
<proteinExistence type="predicted"/>
<reference evidence="3" key="1">
    <citation type="submission" date="2021-12" db="EMBL/GenBank/DDBJ databases">
        <authorList>
            <person name="Rodrigo-Torres L."/>
            <person name="Arahal R. D."/>
            <person name="Lucena T."/>
        </authorList>
    </citation>
    <scope>NUCLEOTIDE SEQUENCE</scope>
    <source>
        <strain evidence="3">CECT 8858</strain>
    </source>
</reference>
<dbReference type="Proteomes" id="UP000837932">
    <property type="component" value="Unassembled WGS sequence"/>
</dbReference>
<organism evidence="3 4">
    <name type="scientific">Emticicia aquatica</name>
    <dbReference type="NCBI Taxonomy" id="1681835"/>
    <lineage>
        <taxon>Bacteria</taxon>
        <taxon>Pseudomonadati</taxon>
        <taxon>Bacteroidota</taxon>
        <taxon>Cytophagia</taxon>
        <taxon>Cytophagales</taxon>
        <taxon>Leadbetterellaceae</taxon>
        <taxon>Emticicia</taxon>
    </lineage>
</organism>
<evidence type="ECO:0000259" key="2">
    <source>
        <dbReference type="Pfam" id="PF17955"/>
    </source>
</evidence>
<protein>
    <recommendedName>
        <fullName evidence="5">DNA repair protein</fullName>
    </recommendedName>
</protein>
<gene>
    <name evidence="3" type="ORF">EMA8858_03313</name>
</gene>
<accession>A0ABN8EZM5</accession>
<feature type="domain" description="Cas6b N-terminal" evidence="2">
    <location>
        <begin position="3"/>
        <end position="105"/>
    </location>
</feature>
<dbReference type="RefSeq" id="WP_238807770.1">
    <property type="nucleotide sequence ID" value="NZ_CAKLPY010000002.1"/>
</dbReference>
<evidence type="ECO:0000259" key="1">
    <source>
        <dbReference type="Pfam" id="PF17262"/>
    </source>
</evidence>
<evidence type="ECO:0000313" key="4">
    <source>
        <dbReference type="Proteomes" id="UP000837932"/>
    </source>
</evidence>
<dbReference type="InterPro" id="IPR041528">
    <property type="entry name" value="Cas6b_N"/>
</dbReference>